<reference evidence="3 4" key="1">
    <citation type="submission" date="2018-03" db="EMBL/GenBank/DDBJ databases">
        <title>Genomic Encyclopedia of Archaeal and Bacterial Type Strains, Phase II (KMG-II): from individual species to whole genera.</title>
        <authorList>
            <person name="Goeker M."/>
        </authorList>
    </citation>
    <scope>NUCLEOTIDE SEQUENCE [LARGE SCALE GENOMIC DNA]</scope>
    <source>
        <strain evidence="3 4">DSM 28354</strain>
    </source>
</reference>
<feature type="signal peptide" evidence="1">
    <location>
        <begin position="1"/>
        <end position="19"/>
    </location>
</feature>
<protein>
    <submittedName>
        <fullName evidence="3">Outer membrane protein with beta-barrel domain</fullName>
    </submittedName>
</protein>
<dbReference type="OrthoDB" id="938002at2"/>
<feature type="domain" description="Outer membrane protein beta-barrel" evidence="2">
    <location>
        <begin position="39"/>
        <end position="232"/>
    </location>
</feature>
<gene>
    <name evidence="3" type="ORF">CLV58_12238</name>
</gene>
<dbReference type="AlphaFoldDB" id="A0A2T0SEH5"/>
<dbReference type="RefSeq" id="WP_106139835.1">
    <property type="nucleotide sequence ID" value="NZ_PVTE01000022.1"/>
</dbReference>
<proteinExistence type="predicted"/>
<evidence type="ECO:0000256" key="1">
    <source>
        <dbReference type="SAM" id="SignalP"/>
    </source>
</evidence>
<feature type="chain" id="PRO_5015487517" evidence="1">
    <location>
        <begin position="20"/>
        <end position="257"/>
    </location>
</feature>
<name>A0A2T0SEH5_9BACT</name>
<comment type="caution">
    <text evidence="3">The sequence shown here is derived from an EMBL/GenBank/DDBJ whole genome shotgun (WGS) entry which is preliminary data.</text>
</comment>
<organism evidence="3 4">
    <name type="scientific">Spirosoma oryzae</name>
    <dbReference type="NCBI Taxonomy" id="1469603"/>
    <lineage>
        <taxon>Bacteria</taxon>
        <taxon>Pseudomonadati</taxon>
        <taxon>Bacteroidota</taxon>
        <taxon>Cytophagia</taxon>
        <taxon>Cytophagales</taxon>
        <taxon>Cytophagaceae</taxon>
        <taxon>Spirosoma</taxon>
    </lineage>
</organism>
<dbReference type="InterPro" id="IPR025665">
    <property type="entry name" value="Beta-barrel_OMP_2"/>
</dbReference>
<dbReference type="Proteomes" id="UP000238375">
    <property type="component" value="Unassembled WGS sequence"/>
</dbReference>
<dbReference type="EMBL" id="PVTE01000022">
    <property type="protein sequence ID" value="PRY31743.1"/>
    <property type="molecule type" value="Genomic_DNA"/>
</dbReference>
<keyword evidence="4" id="KW-1185">Reference proteome</keyword>
<accession>A0A2T0SEH5</accession>
<evidence type="ECO:0000259" key="2">
    <source>
        <dbReference type="Pfam" id="PF13568"/>
    </source>
</evidence>
<keyword evidence="1" id="KW-0732">Signal</keyword>
<evidence type="ECO:0000313" key="3">
    <source>
        <dbReference type="EMBL" id="PRY31743.1"/>
    </source>
</evidence>
<evidence type="ECO:0000313" key="4">
    <source>
        <dbReference type="Proteomes" id="UP000238375"/>
    </source>
</evidence>
<sequence>MKNVTLAVLALLAGSAAMAQSTIEGGIKGAGTFTNGHTTIPPVAISTIATVPQIENKGNGTGTGYSFGLWGRKNFNSFYVQVEATYNNYKLYQKADLTIPAGLAFALAGTSQPSGIPANTPTGIAITSESILESVNVPILFGKRFVNDRVRVFVGPNLLFTTKAQATRNTTATIGNTSLAFPQTTSDLKNPNRQDPTQVALEVKPFTYAAEIGVGYTLARILDIDARYAVPVGGIYKNKDIKGYLGIASLSLGLKLF</sequence>
<dbReference type="Pfam" id="PF13568">
    <property type="entry name" value="OMP_b-brl_2"/>
    <property type="match status" value="1"/>
</dbReference>